<dbReference type="InterPro" id="IPR013083">
    <property type="entry name" value="Znf_RING/FYVE/PHD"/>
</dbReference>
<dbReference type="Pfam" id="PF01363">
    <property type="entry name" value="FYVE"/>
    <property type="match status" value="1"/>
</dbReference>
<reference evidence="15" key="2">
    <citation type="submission" date="2025-09" db="UniProtKB">
        <authorList>
            <consortium name="Ensembl"/>
        </authorList>
    </citation>
    <scope>IDENTIFICATION</scope>
</reference>
<dbReference type="GO" id="GO:0005085">
    <property type="term" value="F:guanyl-nucleotide exchange factor activity"/>
    <property type="evidence" value="ECO:0007669"/>
    <property type="project" value="UniProtKB-KW"/>
</dbReference>
<feature type="domain" description="PH" evidence="12">
    <location>
        <begin position="785"/>
        <end position="884"/>
    </location>
</feature>
<dbReference type="SMART" id="SM00325">
    <property type="entry name" value="RhoGEF"/>
    <property type="match status" value="1"/>
</dbReference>
<evidence type="ECO:0000256" key="1">
    <source>
        <dbReference type="ARBA" id="ARBA00004245"/>
    </source>
</evidence>
<dbReference type="PANTHER" id="PTHR12673:SF14">
    <property type="entry name" value="FYVE, RHOGEF AND PH DOMAIN-CONTAINING PROTEIN 3"/>
    <property type="match status" value="1"/>
</dbReference>
<dbReference type="FunFam" id="1.20.900.10:FF:000013">
    <property type="entry name" value="FYVE, RhoGEF and PH domain-containing protein 4"/>
    <property type="match status" value="1"/>
</dbReference>
<dbReference type="SUPFAM" id="SSF48065">
    <property type="entry name" value="DBL homology domain (DH-domain)"/>
    <property type="match status" value="1"/>
</dbReference>
<dbReference type="Proteomes" id="UP000694569">
    <property type="component" value="Unplaced"/>
</dbReference>
<evidence type="ECO:0000259" key="14">
    <source>
        <dbReference type="PROSITE" id="PS50178"/>
    </source>
</evidence>
<dbReference type="InterPro" id="IPR011011">
    <property type="entry name" value="Znf_FYVE_PHD"/>
</dbReference>
<evidence type="ECO:0000256" key="9">
    <source>
        <dbReference type="ARBA" id="ARBA00023212"/>
    </source>
</evidence>
<dbReference type="GO" id="GO:0005856">
    <property type="term" value="C:cytoskeleton"/>
    <property type="evidence" value="ECO:0007669"/>
    <property type="project" value="UniProtKB-SubCell"/>
</dbReference>
<evidence type="ECO:0000256" key="3">
    <source>
        <dbReference type="ARBA" id="ARBA00022553"/>
    </source>
</evidence>
<dbReference type="CDD" id="cd00160">
    <property type="entry name" value="RhoGEF"/>
    <property type="match status" value="1"/>
</dbReference>
<keyword evidence="8" id="KW-0862">Zinc</keyword>
<evidence type="ECO:0000259" key="13">
    <source>
        <dbReference type="PROSITE" id="PS50010"/>
    </source>
</evidence>
<dbReference type="Gene3D" id="3.30.40.10">
    <property type="entry name" value="Zinc/RING finger domain, C3HC4 (zinc finger)"/>
    <property type="match status" value="1"/>
</dbReference>
<dbReference type="PROSITE" id="PS50178">
    <property type="entry name" value="ZF_FYVE"/>
    <property type="match status" value="1"/>
</dbReference>
<feature type="compositionally biased region" description="Acidic residues" evidence="11">
    <location>
        <begin position="292"/>
        <end position="303"/>
    </location>
</feature>
<feature type="domain" description="DH" evidence="13">
    <location>
        <begin position="328"/>
        <end position="512"/>
    </location>
</feature>
<dbReference type="InterPro" id="IPR017455">
    <property type="entry name" value="Znf_FYVE-rel"/>
</dbReference>
<dbReference type="GeneTree" id="ENSGT00940000159597"/>
<keyword evidence="7 10" id="KW-0863">Zinc-finger</keyword>
<dbReference type="Gene3D" id="2.30.29.30">
    <property type="entry name" value="Pleckstrin-homology domain (PH domain)/Phosphotyrosine-binding domain (PTB)"/>
    <property type="match status" value="2"/>
</dbReference>
<dbReference type="SMART" id="SM00233">
    <property type="entry name" value="PH"/>
    <property type="match status" value="2"/>
</dbReference>
<feature type="domain" description="PH" evidence="12">
    <location>
        <begin position="541"/>
        <end position="640"/>
    </location>
</feature>
<protein>
    <submittedName>
        <fullName evidence="15">FYVE, RhoGEF and PH domain containing 3</fullName>
    </submittedName>
</protein>
<feature type="domain" description="FYVE-type" evidence="14">
    <location>
        <begin position="695"/>
        <end position="753"/>
    </location>
</feature>
<organism evidence="15 16">
    <name type="scientific">Leptobrachium leishanense</name>
    <name type="common">Leishan spiny toad</name>
    <dbReference type="NCBI Taxonomy" id="445787"/>
    <lineage>
        <taxon>Eukaryota</taxon>
        <taxon>Metazoa</taxon>
        <taxon>Chordata</taxon>
        <taxon>Craniata</taxon>
        <taxon>Vertebrata</taxon>
        <taxon>Euteleostomi</taxon>
        <taxon>Amphibia</taxon>
        <taxon>Batrachia</taxon>
        <taxon>Anura</taxon>
        <taxon>Pelobatoidea</taxon>
        <taxon>Megophryidae</taxon>
        <taxon>Leptobrachium</taxon>
    </lineage>
</organism>
<evidence type="ECO:0000256" key="6">
    <source>
        <dbReference type="ARBA" id="ARBA00022737"/>
    </source>
</evidence>
<evidence type="ECO:0000256" key="5">
    <source>
        <dbReference type="ARBA" id="ARBA00022723"/>
    </source>
</evidence>
<evidence type="ECO:0000259" key="12">
    <source>
        <dbReference type="PROSITE" id="PS50003"/>
    </source>
</evidence>
<evidence type="ECO:0000256" key="2">
    <source>
        <dbReference type="ARBA" id="ARBA00022490"/>
    </source>
</evidence>
<feature type="region of interest" description="Disordered" evidence="11">
    <location>
        <begin position="210"/>
        <end position="247"/>
    </location>
</feature>
<dbReference type="PROSITE" id="PS50003">
    <property type="entry name" value="PH_DOMAIN"/>
    <property type="match status" value="2"/>
</dbReference>
<gene>
    <name evidence="15" type="primary">FGD3</name>
</gene>
<keyword evidence="5" id="KW-0479">Metal-binding</keyword>
<dbReference type="InterPro" id="IPR051092">
    <property type="entry name" value="FYVE_RhoGEF_PH"/>
</dbReference>
<dbReference type="InterPro" id="IPR000306">
    <property type="entry name" value="Znf_FYVE"/>
</dbReference>
<keyword evidence="2" id="KW-0963">Cytoplasm</keyword>
<dbReference type="CDD" id="cd13236">
    <property type="entry name" value="PH2_FGD1-4"/>
    <property type="match status" value="1"/>
</dbReference>
<dbReference type="InterPro" id="IPR035941">
    <property type="entry name" value="FGD1-4_PH2"/>
</dbReference>
<dbReference type="InterPro" id="IPR011993">
    <property type="entry name" value="PH-like_dom_sf"/>
</dbReference>
<dbReference type="Ensembl" id="ENSLLET00000048169.1">
    <property type="protein sequence ID" value="ENSLLEP00000046331.1"/>
    <property type="gene ID" value="ENSLLEG00000029310.1"/>
</dbReference>
<evidence type="ECO:0000256" key="8">
    <source>
        <dbReference type="ARBA" id="ARBA00022833"/>
    </source>
</evidence>
<dbReference type="PROSITE" id="PS50010">
    <property type="entry name" value="DH_2"/>
    <property type="match status" value="1"/>
</dbReference>
<dbReference type="Pfam" id="PF00169">
    <property type="entry name" value="PH"/>
    <property type="match status" value="2"/>
</dbReference>
<dbReference type="CDD" id="cd15740">
    <property type="entry name" value="FYVE_FGD3"/>
    <property type="match status" value="1"/>
</dbReference>
<reference evidence="15" key="1">
    <citation type="submission" date="2025-08" db="UniProtKB">
        <authorList>
            <consortium name="Ensembl"/>
        </authorList>
    </citation>
    <scope>IDENTIFICATION</scope>
</reference>
<keyword evidence="3" id="KW-0597">Phosphoprotein</keyword>
<keyword evidence="9" id="KW-0206">Cytoskeleton</keyword>
<feature type="region of interest" description="Disordered" evidence="11">
    <location>
        <begin position="31"/>
        <end position="94"/>
    </location>
</feature>
<feature type="region of interest" description="Disordered" evidence="11">
    <location>
        <begin position="658"/>
        <end position="693"/>
    </location>
</feature>
<evidence type="ECO:0000256" key="10">
    <source>
        <dbReference type="PROSITE-ProRule" id="PRU00091"/>
    </source>
</evidence>
<evidence type="ECO:0000256" key="4">
    <source>
        <dbReference type="ARBA" id="ARBA00022658"/>
    </source>
</evidence>
<keyword evidence="16" id="KW-1185">Reference proteome</keyword>
<dbReference type="GO" id="GO:0007010">
    <property type="term" value="P:cytoskeleton organization"/>
    <property type="evidence" value="ECO:0007669"/>
    <property type="project" value="TreeGrafter"/>
</dbReference>
<evidence type="ECO:0000256" key="11">
    <source>
        <dbReference type="SAM" id="MobiDB-lite"/>
    </source>
</evidence>
<dbReference type="GO" id="GO:0005737">
    <property type="term" value="C:cytoplasm"/>
    <property type="evidence" value="ECO:0007669"/>
    <property type="project" value="TreeGrafter"/>
</dbReference>
<feature type="compositionally biased region" description="Low complexity" evidence="11">
    <location>
        <begin position="679"/>
        <end position="690"/>
    </location>
</feature>
<dbReference type="InterPro" id="IPR000219">
    <property type="entry name" value="DH_dom"/>
</dbReference>
<dbReference type="SMART" id="SM00064">
    <property type="entry name" value="FYVE"/>
    <property type="match status" value="1"/>
</dbReference>
<dbReference type="GO" id="GO:0046847">
    <property type="term" value="P:filopodium assembly"/>
    <property type="evidence" value="ECO:0007669"/>
    <property type="project" value="TreeGrafter"/>
</dbReference>
<proteinExistence type="predicted"/>
<dbReference type="OrthoDB" id="660555at2759"/>
<comment type="subcellular location">
    <subcellularLocation>
        <location evidence="1">Cytoplasm</location>
        <location evidence="1">Cytoskeleton</location>
    </subcellularLocation>
</comment>
<keyword evidence="6" id="KW-0677">Repeat</keyword>
<dbReference type="Pfam" id="PF00621">
    <property type="entry name" value="RhoGEF"/>
    <property type="match status" value="1"/>
</dbReference>
<feature type="region of interest" description="Disordered" evidence="11">
    <location>
        <begin position="278"/>
        <end position="322"/>
    </location>
</feature>
<keyword evidence="4" id="KW-0344">Guanine-nucleotide releasing factor</keyword>
<dbReference type="InterPro" id="IPR035899">
    <property type="entry name" value="DBL_dom_sf"/>
</dbReference>
<dbReference type="AlphaFoldDB" id="A0A8C5R1U4"/>
<evidence type="ECO:0000256" key="7">
    <source>
        <dbReference type="ARBA" id="ARBA00022771"/>
    </source>
</evidence>
<feature type="compositionally biased region" description="Basic and acidic residues" evidence="11">
    <location>
        <begin position="304"/>
        <end position="319"/>
    </location>
</feature>
<sequence>MSTMTGNKPKIQTRAEGFYCSTFQLKCHIDSSPKLPPGNPVKCAQPAGRKWKNKPLPARKPTSEKPQVPPKPSHLKAGGQDIPNQCIPPAPTRPLPTIPKYIRYPRVRELNKEAPKVKVLVKRFESIRKPVHPVQQNSLKVSLNMELGSNIPTCLSHKNSAVENGKSVEDQTAPEDNEPDLLHNIDLSNSDATKIKELNITDITTNCGDSTEVNLTEEPSRDNGNVDFTMDSNDNSKIPNRDSGIDSPSCSVVGEVFSNDDVVEPKKLALPVDMVELESDKKDMADQKQDFTQDEDSDMDEGSSEEHDAMDMPKTENTDSTKCTEPQKLFKIASELLQTEEAYVKRLHLLDQVFCTKLVAANIPSDVTTGIFSNISSIYCFHDKFLLPELKTRITQEWDTNPRIGDILQKLAPFLKMYGEYVKNFDKAMEMVNTWTQRSSVFKDVIYAVQKEEVCGNLTLQHHMLEPVQRIPRYELLLKDYLKKLPEDSPDRKDSDKSLELISTAANHSNAAIRKMEKMHKLLEVYERLGGEEDIVNPANEFIKEGNIQKLSAKNGTAQDRYLYLFNSMLLYCVPKLRLMGQKFSVREKIDIAGLQVQEIVKQNSAHTFLIMGKKRSLELQARTEEEKQQWIQVIQATIELHKQNSDTFRAFNSSFSREDEHCPESPVPGAGPYDSTQGSDGCSSPGGPDSLRKSTKIKYCKCCGETFNSITKRRHHCKQCSAVICAKCSEFRPMPENGRQNRVCKDCVPLATVGPFSPGGAPDVSGDQKKKMNLEKRNSLSPESCIFSSNLLFLEKGKTWYKVWVCIPKNEPLVMYIQTCSQDGKTLRAIPLPGYEVSLPNAADKVDLKHVFKLYQSQQALFFSAEDEELLMKWKGILSRASKGDIGDLGEDLDNNQ</sequence>
<dbReference type="PANTHER" id="PTHR12673">
    <property type="entry name" value="FACIOGENITAL DYSPLASIA PROTEIN"/>
    <property type="match status" value="1"/>
</dbReference>
<evidence type="ECO:0000313" key="16">
    <source>
        <dbReference type="Proteomes" id="UP000694569"/>
    </source>
</evidence>
<dbReference type="SUPFAM" id="SSF57903">
    <property type="entry name" value="FYVE/PHD zinc finger"/>
    <property type="match status" value="1"/>
</dbReference>
<accession>A0A8C5R1U4</accession>
<dbReference type="Gene3D" id="1.20.900.10">
    <property type="entry name" value="Dbl homology (DH) domain"/>
    <property type="match status" value="1"/>
</dbReference>
<dbReference type="SUPFAM" id="SSF50729">
    <property type="entry name" value="PH domain-like"/>
    <property type="match status" value="2"/>
</dbReference>
<evidence type="ECO:0000313" key="15">
    <source>
        <dbReference type="Ensembl" id="ENSLLEP00000046331.1"/>
    </source>
</evidence>
<dbReference type="GO" id="GO:0008270">
    <property type="term" value="F:zinc ion binding"/>
    <property type="evidence" value="ECO:0007669"/>
    <property type="project" value="UniProtKB-KW"/>
</dbReference>
<feature type="compositionally biased region" description="Basic and acidic residues" evidence="11">
    <location>
        <begin position="278"/>
        <end position="291"/>
    </location>
</feature>
<name>A0A8C5R1U4_9ANUR</name>
<dbReference type="CDD" id="cd13387">
    <property type="entry name" value="PH1_FGD3"/>
    <property type="match status" value="1"/>
</dbReference>
<dbReference type="InterPro" id="IPR001849">
    <property type="entry name" value="PH_domain"/>
</dbReference>